<sequence length="43" mass="4827">MLTTLSQTNQAVVCGTVSHLNDAFYEKDLLLYIKMVTLRGPKI</sequence>
<evidence type="ECO:0000313" key="1">
    <source>
        <dbReference type="EMBL" id="EDN00071.1"/>
    </source>
</evidence>
<gene>
    <name evidence="1" type="ORF">BACCAP_01902</name>
</gene>
<accession>A6NUM0</accession>
<organism evidence="1 2">
    <name type="scientific">Pseudoflavonifractor capillosus ATCC 29799</name>
    <dbReference type="NCBI Taxonomy" id="411467"/>
    <lineage>
        <taxon>Bacteria</taxon>
        <taxon>Bacillati</taxon>
        <taxon>Bacillota</taxon>
        <taxon>Clostridia</taxon>
        <taxon>Eubacteriales</taxon>
        <taxon>Oscillospiraceae</taxon>
        <taxon>Pseudoflavonifractor</taxon>
    </lineage>
</organism>
<name>A6NUM0_9FIRM</name>
<reference evidence="1 2" key="2">
    <citation type="submission" date="2007-06" db="EMBL/GenBank/DDBJ databases">
        <title>Draft genome sequence of Pseudoflavonifractor capillosus ATCC 29799.</title>
        <authorList>
            <person name="Sudarsanam P."/>
            <person name="Ley R."/>
            <person name="Guruge J."/>
            <person name="Turnbaugh P.J."/>
            <person name="Mahowald M."/>
            <person name="Liep D."/>
            <person name="Gordon J."/>
        </authorList>
    </citation>
    <scope>NUCLEOTIDE SEQUENCE [LARGE SCALE GENOMIC DNA]</scope>
    <source>
        <strain evidence="1 2">ATCC 29799</strain>
    </source>
</reference>
<dbReference type="STRING" id="411467.BACCAP_01902"/>
<dbReference type="EMBL" id="AAXG02000012">
    <property type="protein sequence ID" value="EDN00071.1"/>
    <property type="molecule type" value="Genomic_DNA"/>
</dbReference>
<dbReference type="AlphaFoldDB" id="A6NUM0"/>
<proteinExistence type="predicted"/>
<keyword evidence="2" id="KW-1185">Reference proteome</keyword>
<protein>
    <submittedName>
        <fullName evidence="1">Uncharacterized protein</fullName>
    </submittedName>
</protein>
<evidence type="ECO:0000313" key="2">
    <source>
        <dbReference type="Proteomes" id="UP000003639"/>
    </source>
</evidence>
<reference evidence="1 2" key="1">
    <citation type="submission" date="2007-04" db="EMBL/GenBank/DDBJ databases">
        <authorList>
            <person name="Fulton L."/>
            <person name="Clifton S."/>
            <person name="Fulton B."/>
            <person name="Xu J."/>
            <person name="Minx P."/>
            <person name="Pepin K.H."/>
            <person name="Johnson M."/>
            <person name="Thiruvilangam P."/>
            <person name="Bhonagiri V."/>
            <person name="Nash W.E."/>
            <person name="Mardis E.R."/>
            <person name="Wilson R.K."/>
        </authorList>
    </citation>
    <scope>NUCLEOTIDE SEQUENCE [LARGE SCALE GENOMIC DNA]</scope>
    <source>
        <strain evidence="1 2">ATCC 29799</strain>
    </source>
</reference>
<comment type="caution">
    <text evidence="1">The sequence shown here is derived from an EMBL/GenBank/DDBJ whole genome shotgun (WGS) entry which is preliminary data.</text>
</comment>
<dbReference type="Proteomes" id="UP000003639">
    <property type="component" value="Unassembled WGS sequence"/>
</dbReference>